<feature type="compositionally biased region" description="Polar residues" evidence="1">
    <location>
        <begin position="148"/>
        <end position="166"/>
    </location>
</feature>
<evidence type="ECO:0000256" key="1">
    <source>
        <dbReference type="SAM" id="MobiDB-lite"/>
    </source>
</evidence>
<dbReference type="OrthoDB" id="5296287at2759"/>
<dbReference type="AlphaFoldDB" id="A0A9P0ZSS8"/>
<comment type="caution">
    <text evidence="2">The sequence shown here is derived from an EMBL/GenBank/DDBJ whole genome shotgun (WGS) entry which is preliminary data.</text>
</comment>
<dbReference type="Proteomes" id="UP001152484">
    <property type="component" value="Unassembled WGS sequence"/>
</dbReference>
<gene>
    <name evidence="2" type="ORF">CEURO_LOCUS20157</name>
</gene>
<keyword evidence="3" id="KW-1185">Reference proteome</keyword>
<reference evidence="2" key="1">
    <citation type="submission" date="2022-07" db="EMBL/GenBank/DDBJ databases">
        <authorList>
            <person name="Macas J."/>
            <person name="Novak P."/>
            <person name="Neumann P."/>
        </authorList>
    </citation>
    <scope>NUCLEOTIDE SEQUENCE</scope>
</reference>
<sequence>MLFPDHTHLFDGDVLRLRQEEVNEERHDNHKSRKVDEQPELQLAQHLQEHLGDNEGEDHVDCDIDALGSRPDFQGEDLARHQPPQRAPRPSESGHVHADEGHHQYGKPLGQISRVSAASKFQPNAECDCSLGYKHLNTTLKKQPPSPQLINFPNGKQSGQNVNPASNHRREKGSIASEPDGLEEDGRVEHDDINPGELLEEGNQDRHHKLRPVLPLQQLPPGVLHSLGSFAGGDQVLELPVDVVDSPYPLEPGFGFFVLSSGKHRVGSVGKEEGADGDDQGGNHGATQTQTPSP</sequence>
<feature type="compositionally biased region" description="Basic and acidic residues" evidence="1">
    <location>
        <begin position="92"/>
        <end position="103"/>
    </location>
</feature>
<name>A0A9P0ZSS8_CUSEU</name>
<feature type="region of interest" description="Disordered" evidence="1">
    <location>
        <begin position="53"/>
        <end position="107"/>
    </location>
</feature>
<protein>
    <submittedName>
        <fullName evidence="2">Uncharacterized protein</fullName>
    </submittedName>
</protein>
<feature type="region of interest" description="Disordered" evidence="1">
    <location>
        <begin position="138"/>
        <end position="200"/>
    </location>
</feature>
<feature type="compositionally biased region" description="Low complexity" evidence="1">
    <location>
        <begin position="81"/>
        <end position="90"/>
    </location>
</feature>
<feature type="compositionally biased region" description="Polar residues" evidence="1">
    <location>
        <begin position="285"/>
        <end position="294"/>
    </location>
</feature>
<feature type="compositionally biased region" description="Basic and acidic residues" evidence="1">
    <location>
        <begin position="184"/>
        <end position="193"/>
    </location>
</feature>
<evidence type="ECO:0000313" key="2">
    <source>
        <dbReference type="EMBL" id="CAH9113783.1"/>
    </source>
</evidence>
<evidence type="ECO:0000313" key="3">
    <source>
        <dbReference type="Proteomes" id="UP001152484"/>
    </source>
</evidence>
<accession>A0A9P0ZSS8</accession>
<organism evidence="2 3">
    <name type="scientific">Cuscuta europaea</name>
    <name type="common">European dodder</name>
    <dbReference type="NCBI Taxonomy" id="41803"/>
    <lineage>
        <taxon>Eukaryota</taxon>
        <taxon>Viridiplantae</taxon>
        <taxon>Streptophyta</taxon>
        <taxon>Embryophyta</taxon>
        <taxon>Tracheophyta</taxon>
        <taxon>Spermatophyta</taxon>
        <taxon>Magnoliopsida</taxon>
        <taxon>eudicotyledons</taxon>
        <taxon>Gunneridae</taxon>
        <taxon>Pentapetalae</taxon>
        <taxon>asterids</taxon>
        <taxon>lamiids</taxon>
        <taxon>Solanales</taxon>
        <taxon>Convolvulaceae</taxon>
        <taxon>Cuscuteae</taxon>
        <taxon>Cuscuta</taxon>
        <taxon>Cuscuta subgen. Cuscuta</taxon>
    </lineage>
</organism>
<dbReference type="EMBL" id="CAMAPE010000061">
    <property type="protein sequence ID" value="CAH9113783.1"/>
    <property type="molecule type" value="Genomic_DNA"/>
</dbReference>
<feature type="region of interest" description="Disordered" evidence="1">
    <location>
        <begin position="267"/>
        <end position="294"/>
    </location>
</feature>
<proteinExistence type="predicted"/>
<feature type="compositionally biased region" description="Basic and acidic residues" evidence="1">
    <location>
        <begin position="53"/>
        <end position="62"/>
    </location>
</feature>